<dbReference type="EMBL" id="CM055730">
    <property type="protein sequence ID" value="KAJ8014036.1"/>
    <property type="molecule type" value="Genomic_DNA"/>
</dbReference>
<comment type="caution">
    <text evidence="1">The sequence shown here is derived from an EMBL/GenBank/DDBJ whole genome shotgun (WGS) entry which is preliminary data.</text>
</comment>
<evidence type="ECO:0000313" key="1">
    <source>
        <dbReference type="EMBL" id="KAJ8014036.1"/>
    </source>
</evidence>
<gene>
    <name evidence="1" type="ORF">DPEC_G00036070</name>
</gene>
<organism evidence="1 2">
    <name type="scientific">Dallia pectoralis</name>
    <name type="common">Alaska blackfish</name>
    <dbReference type="NCBI Taxonomy" id="75939"/>
    <lineage>
        <taxon>Eukaryota</taxon>
        <taxon>Metazoa</taxon>
        <taxon>Chordata</taxon>
        <taxon>Craniata</taxon>
        <taxon>Vertebrata</taxon>
        <taxon>Euteleostomi</taxon>
        <taxon>Actinopterygii</taxon>
        <taxon>Neopterygii</taxon>
        <taxon>Teleostei</taxon>
        <taxon>Protacanthopterygii</taxon>
        <taxon>Esociformes</taxon>
        <taxon>Umbridae</taxon>
        <taxon>Dallia</taxon>
    </lineage>
</organism>
<dbReference type="Proteomes" id="UP001157502">
    <property type="component" value="Chromosome 3"/>
</dbReference>
<sequence length="196" mass="22274">MPDGWRDLDNIRSGGGGFSRGQLLRLKTTIHLSMKRHRQLRLQPLQPLLPTITETLEDFPTVHPLHTAQYQSPTHYSQSPEAYMTSIQALARPVLPPSCGLVRLQRAGRPRLISKAQIKYSVSASQPRDSPRASWTRTPSSINTDSQSSEHLSGLLRMEKECAGQDPMEWLYGQRNIKAETRMHTPSRTRMWTHVV</sequence>
<reference evidence="1" key="1">
    <citation type="submission" date="2021-05" db="EMBL/GenBank/DDBJ databases">
        <authorList>
            <person name="Pan Q."/>
            <person name="Jouanno E."/>
            <person name="Zahm M."/>
            <person name="Klopp C."/>
            <person name="Cabau C."/>
            <person name="Louis A."/>
            <person name="Berthelot C."/>
            <person name="Parey E."/>
            <person name="Roest Crollius H."/>
            <person name="Montfort J."/>
            <person name="Robinson-Rechavi M."/>
            <person name="Bouchez O."/>
            <person name="Lampietro C."/>
            <person name="Lopez Roques C."/>
            <person name="Donnadieu C."/>
            <person name="Postlethwait J."/>
            <person name="Bobe J."/>
            <person name="Dillon D."/>
            <person name="Chandos A."/>
            <person name="von Hippel F."/>
            <person name="Guiguen Y."/>
        </authorList>
    </citation>
    <scope>NUCLEOTIDE SEQUENCE</scope>
    <source>
        <strain evidence="1">YG-Jan2019</strain>
    </source>
</reference>
<protein>
    <submittedName>
        <fullName evidence="1">Uncharacterized protein</fullName>
    </submittedName>
</protein>
<name>A0ACC2HDJ1_DALPE</name>
<proteinExistence type="predicted"/>
<evidence type="ECO:0000313" key="2">
    <source>
        <dbReference type="Proteomes" id="UP001157502"/>
    </source>
</evidence>
<accession>A0ACC2HDJ1</accession>
<keyword evidence="2" id="KW-1185">Reference proteome</keyword>